<sequence length="67" mass="7353">MEKIKNFFWKMMLPVQNERGAQSLEWLGIAALVILVLGIISTAISNSESGITEIITSVIESISEMIG</sequence>
<comment type="caution">
    <text evidence="2">The sequence shown here is derived from an EMBL/GenBank/DDBJ whole genome shotgun (WGS) entry which is preliminary data.</text>
</comment>
<gene>
    <name evidence="2" type="ORF">GCM10008935_21790</name>
</gene>
<organism evidence="2 3">
    <name type="scientific">Alkalibacillus silvisoli</name>
    <dbReference type="NCBI Taxonomy" id="392823"/>
    <lineage>
        <taxon>Bacteria</taxon>
        <taxon>Bacillati</taxon>
        <taxon>Bacillota</taxon>
        <taxon>Bacilli</taxon>
        <taxon>Bacillales</taxon>
        <taxon>Bacillaceae</taxon>
        <taxon>Alkalibacillus</taxon>
    </lineage>
</organism>
<proteinExistence type="predicted"/>
<feature type="transmembrane region" description="Helical" evidence="1">
    <location>
        <begin position="21"/>
        <end position="44"/>
    </location>
</feature>
<evidence type="ECO:0000256" key="1">
    <source>
        <dbReference type="SAM" id="Phobius"/>
    </source>
</evidence>
<keyword evidence="3" id="KW-1185">Reference proteome</keyword>
<reference evidence="3" key="1">
    <citation type="journal article" date="2019" name="Int. J. Syst. Evol. Microbiol.">
        <title>The Global Catalogue of Microorganisms (GCM) 10K type strain sequencing project: providing services to taxonomists for standard genome sequencing and annotation.</title>
        <authorList>
            <consortium name="The Broad Institute Genomics Platform"/>
            <consortium name="The Broad Institute Genome Sequencing Center for Infectious Disease"/>
            <person name="Wu L."/>
            <person name="Ma J."/>
        </authorList>
    </citation>
    <scope>NUCLEOTIDE SEQUENCE [LARGE SCALE GENOMIC DNA]</scope>
    <source>
        <strain evidence="3">JCM 14193</strain>
    </source>
</reference>
<keyword evidence="1" id="KW-0812">Transmembrane</keyword>
<accession>A0ABP3JVZ3</accession>
<keyword evidence="1" id="KW-0472">Membrane</keyword>
<evidence type="ECO:0000313" key="3">
    <source>
        <dbReference type="Proteomes" id="UP001500740"/>
    </source>
</evidence>
<evidence type="ECO:0000313" key="2">
    <source>
        <dbReference type="EMBL" id="GAA0465601.1"/>
    </source>
</evidence>
<keyword evidence="1" id="KW-1133">Transmembrane helix</keyword>
<dbReference type="EMBL" id="BAAACZ010000018">
    <property type="protein sequence ID" value="GAA0465601.1"/>
    <property type="molecule type" value="Genomic_DNA"/>
</dbReference>
<evidence type="ECO:0008006" key="4">
    <source>
        <dbReference type="Google" id="ProtNLM"/>
    </source>
</evidence>
<dbReference type="RefSeq" id="WP_343783585.1">
    <property type="nucleotide sequence ID" value="NZ_BAAACZ010000018.1"/>
</dbReference>
<protein>
    <recommendedName>
        <fullName evidence="4">Flagellin Flp1-like domain-containing protein</fullName>
    </recommendedName>
</protein>
<name>A0ABP3JVZ3_9BACI</name>
<dbReference type="Proteomes" id="UP001500740">
    <property type="component" value="Unassembled WGS sequence"/>
</dbReference>